<dbReference type="EMBL" id="JABSNP010000011">
    <property type="protein sequence ID" value="NRT19716.1"/>
    <property type="molecule type" value="Genomic_DNA"/>
</dbReference>
<accession>A0ABX2FTA4</accession>
<reference evidence="1 2" key="1">
    <citation type="submission" date="2020-05" db="EMBL/GenBank/DDBJ databases">
        <title>Genomic Encyclopedia of Type Strains, Phase IV (KMG-V): Genome sequencing to study the core and pangenomes of soil and plant-associated prokaryotes.</title>
        <authorList>
            <person name="Whitman W."/>
        </authorList>
    </citation>
    <scope>NUCLEOTIDE SEQUENCE [LARGE SCALE GENOMIC DNA]</scope>
    <source>
        <strain evidence="1 2">9A</strain>
    </source>
</reference>
<gene>
    <name evidence="1" type="ORF">HNP98_002550</name>
</gene>
<dbReference type="RefSeq" id="WP_173810430.1">
    <property type="nucleotide sequence ID" value="NZ_JABSNP010000011.1"/>
</dbReference>
<dbReference type="Proteomes" id="UP000779507">
    <property type="component" value="Unassembled WGS sequence"/>
</dbReference>
<comment type="caution">
    <text evidence="1">The sequence shown here is derived from an EMBL/GenBank/DDBJ whole genome shotgun (WGS) entry which is preliminary data.</text>
</comment>
<protein>
    <submittedName>
        <fullName evidence="1">Uncharacterized protein</fullName>
    </submittedName>
</protein>
<organism evidence="1 2">
    <name type="scientific">Hymenobacter caeli</name>
    <dbReference type="NCBI Taxonomy" id="2735894"/>
    <lineage>
        <taxon>Bacteria</taxon>
        <taxon>Pseudomonadati</taxon>
        <taxon>Bacteroidota</taxon>
        <taxon>Cytophagia</taxon>
        <taxon>Cytophagales</taxon>
        <taxon>Hymenobacteraceae</taxon>
        <taxon>Hymenobacter</taxon>
    </lineage>
</organism>
<keyword evidence="2" id="KW-1185">Reference proteome</keyword>
<sequence>MTIKELNASKVPIVRIKKSLAKYQEQNPFKEKLVKANEMLREGQIPKHLLPG</sequence>
<evidence type="ECO:0000313" key="2">
    <source>
        <dbReference type="Proteomes" id="UP000779507"/>
    </source>
</evidence>
<evidence type="ECO:0000313" key="1">
    <source>
        <dbReference type="EMBL" id="NRT19716.1"/>
    </source>
</evidence>
<name>A0ABX2FTA4_9BACT</name>
<proteinExistence type="predicted"/>